<evidence type="ECO:0000313" key="1">
    <source>
        <dbReference type="EMBL" id="GMI34097.1"/>
    </source>
</evidence>
<dbReference type="CDD" id="cd00030">
    <property type="entry name" value="C2"/>
    <property type="match status" value="1"/>
</dbReference>
<organism evidence="1 2">
    <name type="scientific">Tetraparma gracilis</name>
    <dbReference type="NCBI Taxonomy" id="2962635"/>
    <lineage>
        <taxon>Eukaryota</taxon>
        <taxon>Sar</taxon>
        <taxon>Stramenopiles</taxon>
        <taxon>Ochrophyta</taxon>
        <taxon>Bolidophyceae</taxon>
        <taxon>Parmales</taxon>
        <taxon>Triparmaceae</taxon>
        <taxon>Tetraparma</taxon>
    </lineage>
</organism>
<keyword evidence="2" id="KW-1185">Reference proteome</keyword>
<comment type="caution">
    <text evidence="1">The sequence shown here is derived from an EMBL/GenBank/DDBJ whole genome shotgun (WGS) entry which is preliminary data.</text>
</comment>
<dbReference type="EMBL" id="BRYB01001808">
    <property type="protein sequence ID" value="GMI34097.1"/>
    <property type="molecule type" value="Genomic_DNA"/>
</dbReference>
<feature type="non-terminal residue" evidence="1">
    <location>
        <position position="1"/>
    </location>
</feature>
<gene>
    <name evidence="1" type="ORF">TeGR_g14728</name>
</gene>
<sequence length="54" mass="6466">YLEHRRFKAYRRAMKRPMIVNVLEARDMPIANKDHASADPYVIVTVHDGYHREQ</sequence>
<accession>A0ABQ6MWR0</accession>
<feature type="non-terminal residue" evidence="1">
    <location>
        <position position="54"/>
    </location>
</feature>
<protein>
    <submittedName>
        <fullName evidence="1">Uncharacterized protein</fullName>
    </submittedName>
</protein>
<evidence type="ECO:0000313" key="2">
    <source>
        <dbReference type="Proteomes" id="UP001165060"/>
    </source>
</evidence>
<dbReference type="Proteomes" id="UP001165060">
    <property type="component" value="Unassembled WGS sequence"/>
</dbReference>
<reference evidence="1 2" key="1">
    <citation type="journal article" date="2023" name="Commun. Biol.">
        <title>Genome analysis of Parmales, the sister group of diatoms, reveals the evolutionary specialization of diatoms from phago-mixotrophs to photoautotrophs.</title>
        <authorList>
            <person name="Ban H."/>
            <person name="Sato S."/>
            <person name="Yoshikawa S."/>
            <person name="Yamada K."/>
            <person name="Nakamura Y."/>
            <person name="Ichinomiya M."/>
            <person name="Sato N."/>
            <person name="Blanc-Mathieu R."/>
            <person name="Endo H."/>
            <person name="Kuwata A."/>
            <person name="Ogata H."/>
        </authorList>
    </citation>
    <scope>NUCLEOTIDE SEQUENCE [LARGE SCALE GENOMIC DNA]</scope>
</reference>
<name>A0ABQ6MWR0_9STRA</name>
<proteinExistence type="predicted"/>